<dbReference type="RefSeq" id="WP_227701341.1">
    <property type="nucleotide sequence ID" value="NZ_JAJEQW010000007.1"/>
</dbReference>
<dbReference type="Pfam" id="PF02378">
    <property type="entry name" value="PTS_EIIC"/>
    <property type="match status" value="1"/>
</dbReference>
<evidence type="ECO:0000256" key="10">
    <source>
        <dbReference type="ARBA" id="ARBA00023136"/>
    </source>
</evidence>
<evidence type="ECO:0000259" key="13">
    <source>
        <dbReference type="PROSITE" id="PS51093"/>
    </source>
</evidence>
<keyword evidence="19" id="KW-1185">Reference proteome</keyword>
<reference evidence="17 19" key="1">
    <citation type="journal article" date="2021" name="ISME Commun">
        <title>Automated analysis of genomic sequences facilitates high-throughput and comprehensive description of bacteria.</title>
        <authorList>
            <person name="Hitch T.C.A."/>
        </authorList>
    </citation>
    <scope>NUCLEOTIDE SEQUENCE [LARGE SCALE GENOMIC DNA]</scope>
    <source>
        <strain evidence="17 19">Sanger_19</strain>
    </source>
</reference>
<evidence type="ECO:0000256" key="5">
    <source>
        <dbReference type="ARBA" id="ARBA00022679"/>
    </source>
</evidence>
<feature type="transmembrane region" description="Helical" evidence="12">
    <location>
        <begin position="324"/>
        <end position="343"/>
    </location>
</feature>
<dbReference type="Pfam" id="PF00358">
    <property type="entry name" value="PTS_EIIA_1"/>
    <property type="match status" value="1"/>
</dbReference>
<feature type="transmembrane region" description="Helical" evidence="12">
    <location>
        <begin position="408"/>
        <end position="430"/>
    </location>
</feature>
<dbReference type="GO" id="GO:0009401">
    <property type="term" value="P:phosphoenolpyruvate-dependent sugar phosphotransferase system"/>
    <property type="evidence" value="ECO:0007669"/>
    <property type="project" value="UniProtKB-KW"/>
</dbReference>
<feature type="domain" description="PTS EIIA type-1" evidence="13">
    <location>
        <begin position="517"/>
        <end position="621"/>
    </location>
</feature>
<evidence type="ECO:0000256" key="11">
    <source>
        <dbReference type="PROSITE-ProRule" id="PRU00421"/>
    </source>
</evidence>
<evidence type="ECO:0000313" key="19">
    <source>
        <dbReference type="Proteomes" id="UP001209666"/>
    </source>
</evidence>
<dbReference type="PROSITE" id="PS51103">
    <property type="entry name" value="PTS_EIIC_TYPE_1"/>
    <property type="match status" value="1"/>
</dbReference>
<feature type="domain" description="PTS EIIC type-1" evidence="15">
    <location>
        <begin position="109"/>
        <end position="487"/>
    </location>
</feature>
<accession>A0AAW4WJ92</accession>
<protein>
    <submittedName>
        <fullName evidence="16">Beta-glucoside-specific PTS transporter subunit IIABC</fullName>
        <ecNumber evidence="16">2.7.1.-</ecNumber>
    </submittedName>
</protein>
<gene>
    <name evidence="16" type="ORF">LKD47_07825</name>
    <name evidence="17" type="ORF">OCV43_05490</name>
</gene>
<evidence type="ECO:0000256" key="12">
    <source>
        <dbReference type="SAM" id="Phobius"/>
    </source>
</evidence>
<feature type="domain" description="PTS EIIB type-1" evidence="14">
    <location>
        <begin position="6"/>
        <end position="88"/>
    </location>
</feature>
<dbReference type="GO" id="GO:0008982">
    <property type="term" value="F:protein-N(PI)-phosphohistidine-sugar phosphotransferase activity"/>
    <property type="evidence" value="ECO:0007669"/>
    <property type="project" value="InterPro"/>
</dbReference>
<dbReference type="GO" id="GO:0015771">
    <property type="term" value="P:trehalose transport"/>
    <property type="evidence" value="ECO:0007669"/>
    <property type="project" value="TreeGrafter"/>
</dbReference>
<dbReference type="InterPro" id="IPR003352">
    <property type="entry name" value="PTS_EIIC"/>
</dbReference>
<dbReference type="InterPro" id="IPR050558">
    <property type="entry name" value="PTS_Sugar-Specific_Components"/>
</dbReference>
<comment type="caution">
    <text evidence="16">The sequence shown here is derived from an EMBL/GenBank/DDBJ whole genome shotgun (WGS) entry which is preliminary data.</text>
</comment>
<dbReference type="CDD" id="cd00212">
    <property type="entry name" value="PTS_IIB_glc"/>
    <property type="match status" value="1"/>
</dbReference>
<evidence type="ECO:0000256" key="9">
    <source>
        <dbReference type="ARBA" id="ARBA00022989"/>
    </source>
</evidence>
<dbReference type="EMBL" id="JAOQKI010000006">
    <property type="protein sequence ID" value="MCU6716731.1"/>
    <property type="molecule type" value="Genomic_DNA"/>
</dbReference>
<proteinExistence type="predicted"/>
<evidence type="ECO:0000256" key="4">
    <source>
        <dbReference type="ARBA" id="ARBA00022597"/>
    </source>
</evidence>
<dbReference type="Proteomes" id="UP001209666">
    <property type="component" value="Unassembled WGS sequence"/>
</dbReference>
<evidence type="ECO:0000256" key="8">
    <source>
        <dbReference type="ARBA" id="ARBA00022777"/>
    </source>
</evidence>
<evidence type="ECO:0000256" key="1">
    <source>
        <dbReference type="ARBA" id="ARBA00004651"/>
    </source>
</evidence>
<dbReference type="InterPro" id="IPR036878">
    <property type="entry name" value="Glu_permease_IIB"/>
</dbReference>
<dbReference type="Gene3D" id="2.70.70.10">
    <property type="entry name" value="Glucose Permease (Domain IIA)"/>
    <property type="match status" value="1"/>
</dbReference>
<dbReference type="PROSITE" id="PS01035">
    <property type="entry name" value="PTS_EIIB_TYPE_1_CYS"/>
    <property type="match status" value="1"/>
</dbReference>
<feature type="transmembrane region" description="Helical" evidence="12">
    <location>
        <begin position="154"/>
        <end position="175"/>
    </location>
</feature>
<reference evidence="16" key="2">
    <citation type="submission" date="2021-10" db="EMBL/GenBank/DDBJ databases">
        <title>Anaerobic single-cell dispensing facilitates the cultivation of human gut bacteria.</title>
        <authorList>
            <person name="Afrizal A."/>
        </authorList>
    </citation>
    <scope>NUCLEOTIDE SEQUENCE</scope>
    <source>
        <strain evidence="16">CLA-AA-H204</strain>
    </source>
</reference>
<dbReference type="InterPro" id="IPR013013">
    <property type="entry name" value="PTS_EIIC_1"/>
</dbReference>
<keyword evidence="5 16" id="KW-0808">Transferase</keyword>
<dbReference type="Gene3D" id="3.30.1360.60">
    <property type="entry name" value="Glucose permease domain IIB"/>
    <property type="match status" value="1"/>
</dbReference>
<dbReference type="FunFam" id="2.70.70.10:FF:000001">
    <property type="entry name" value="PTS system glucose-specific IIA component"/>
    <property type="match status" value="1"/>
</dbReference>
<feature type="transmembrane region" description="Helical" evidence="12">
    <location>
        <begin position="110"/>
        <end position="134"/>
    </location>
</feature>
<evidence type="ECO:0000256" key="6">
    <source>
        <dbReference type="ARBA" id="ARBA00022683"/>
    </source>
</evidence>
<dbReference type="PROSITE" id="PS00371">
    <property type="entry name" value="PTS_EIIA_TYPE_1_HIS"/>
    <property type="match status" value="1"/>
</dbReference>
<comment type="subcellular location">
    <subcellularLocation>
        <location evidence="1">Cell membrane</location>
        <topology evidence="1">Multi-pass membrane protein</topology>
    </subcellularLocation>
</comment>
<dbReference type="NCBIfam" id="TIGR00830">
    <property type="entry name" value="PTBA"/>
    <property type="match status" value="1"/>
</dbReference>
<feature type="transmembrane region" description="Helical" evidence="12">
    <location>
        <begin position="264"/>
        <end position="285"/>
    </location>
</feature>
<dbReference type="GO" id="GO:0005886">
    <property type="term" value="C:plasma membrane"/>
    <property type="evidence" value="ECO:0007669"/>
    <property type="project" value="UniProtKB-SubCell"/>
</dbReference>
<dbReference type="EC" id="2.7.1.-" evidence="16"/>
<evidence type="ECO:0000256" key="2">
    <source>
        <dbReference type="ARBA" id="ARBA00022448"/>
    </source>
</evidence>
<feature type="transmembrane region" description="Helical" evidence="12">
    <location>
        <begin position="232"/>
        <end position="252"/>
    </location>
</feature>
<reference evidence="17" key="3">
    <citation type="submission" date="2022-09" db="EMBL/GenBank/DDBJ databases">
        <authorList>
            <person name="Hitch T.C.A."/>
        </authorList>
    </citation>
    <scope>NUCLEOTIDE SEQUENCE</scope>
    <source>
        <strain evidence="17">Sanger_19</strain>
    </source>
</reference>
<evidence type="ECO:0000259" key="15">
    <source>
        <dbReference type="PROSITE" id="PS51103"/>
    </source>
</evidence>
<feature type="transmembrane region" description="Helical" evidence="12">
    <location>
        <begin position="187"/>
        <end position="212"/>
    </location>
</feature>
<keyword evidence="8" id="KW-0418">Kinase</keyword>
<evidence type="ECO:0000256" key="7">
    <source>
        <dbReference type="ARBA" id="ARBA00022692"/>
    </source>
</evidence>
<keyword evidence="6" id="KW-0598">Phosphotransferase system</keyword>
<dbReference type="InterPro" id="IPR011297">
    <property type="entry name" value="PTS_IIABC_b_glu"/>
</dbReference>
<sequence length="646" mass="68466">MASKYDGLARIIIQNVGGRENIISLAHCVTRLRFKLKDESKANTEVLKATEGIVTVMKSGGQYQIVIGNHVPDVYDVVCEHAHLVGNGAVSEDAEDGGEKMGLGARLIDLISGVFQPFLGVLCAAGIIKGLLALWSFIASQSGIDVTTSGAYQLWYSIGDGFFYFLPIILGYTAAKKFKMNEFIGMALGISLTYPALVNLTSGELIGSLFAGTSFEMNYYTTFFGIPVIMPSSGYTSSVVPIVIAVACAAWLEKRLKKVIPDVIKTFIVPVVTLAVMVPLTYLVIGPVSTFLCNIIGIIFGAIYNLPVVGGLVAGILVGAFWQVLVIFGLHWGLVPLAMINYGTLGYDFILSPYFAASFAQSMVVLAIVLKTKDKQLRNIALPAFISGLFGVTEPCIYGITLPKKKPFVISCIASAIGGGIIGFAGVKTYMMGGLGFFGLPAFIDGESKSVYSLIWVLIGMAVAMVVAFVATYITYHDDAPQNDEAKIEKKGTKTAANQVIASPLTGEVKALEEVEDEAFSSGALGQGVAILPSEGKLYAPCDGEVVTFFPTGHAIGIVSDGGAEILIHVGMDTVKLDGEGFTPKVAQGAKVKKGDLLLEFDIAKITEAGYSVLTPVIISNTADYADVVPTDAKKVAALDTLITVL</sequence>
<dbReference type="Pfam" id="PF00367">
    <property type="entry name" value="PTS_EIIB"/>
    <property type="match status" value="1"/>
</dbReference>
<organism evidence="16 18">
    <name type="scientific">Roseburia amylophila</name>
    <dbReference type="NCBI Taxonomy" id="2981794"/>
    <lineage>
        <taxon>Bacteria</taxon>
        <taxon>Bacillati</taxon>
        <taxon>Bacillota</taxon>
        <taxon>Clostridia</taxon>
        <taxon>Lachnospirales</taxon>
        <taxon>Lachnospiraceae</taxon>
        <taxon>Roseburia</taxon>
    </lineage>
</organism>
<dbReference type="SUPFAM" id="SSF55604">
    <property type="entry name" value="Glucose permease domain IIB"/>
    <property type="match status" value="1"/>
</dbReference>
<keyword evidence="7 12" id="KW-0812">Transmembrane</keyword>
<dbReference type="InterPro" id="IPR018113">
    <property type="entry name" value="PTrfase_EIIB_Cys"/>
</dbReference>
<evidence type="ECO:0000313" key="18">
    <source>
        <dbReference type="Proteomes" id="UP001198893"/>
    </source>
</evidence>
<feature type="transmembrane region" description="Helical" evidence="12">
    <location>
        <begin position="451"/>
        <end position="476"/>
    </location>
</feature>
<keyword evidence="2" id="KW-0813">Transport</keyword>
<keyword evidence="9 12" id="KW-1133">Transmembrane helix</keyword>
<feature type="transmembrane region" description="Helical" evidence="12">
    <location>
        <begin position="349"/>
        <end position="370"/>
    </location>
</feature>
<dbReference type="InterPro" id="IPR001996">
    <property type="entry name" value="PTS_IIB_1"/>
</dbReference>
<dbReference type="GO" id="GO:0016301">
    <property type="term" value="F:kinase activity"/>
    <property type="evidence" value="ECO:0007669"/>
    <property type="project" value="UniProtKB-KW"/>
</dbReference>
<evidence type="ECO:0000313" key="17">
    <source>
        <dbReference type="EMBL" id="MCU6716731.1"/>
    </source>
</evidence>
<dbReference type="CDD" id="cd00210">
    <property type="entry name" value="PTS_IIA_glc"/>
    <property type="match status" value="1"/>
</dbReference>
<keyword evidence="10 12" id="KW-0472">Membrane</keyword>
<feature type="transmembrane region" description="Helical" evidence="12">
    <location>
        <begin position="291"/>
        <end position="317"/>
    </location>
</feature>
<keyword evidence="4" id="KW-0762">Sugar transport</keyword>
<dbReference type="GO" id="GO:0090589">
    <property type="term" value="F:protein-phosphocysteine-trehalose phosphotransferase system transporter activity"/>
    <property type="evidence" value="ECO:0007669"/>
    <property type="project" value="TreeGrafter"/>
</dbReference>
<dbReference type="NCBIfam" id="TIGR01995">
    <property type="entry name" value="PTS-II-ABC-beta"/>
    <property type="match status" value="1"/>
</dbReference>
<dbReference type="InterPro" id="IPR001127">
    <property type="entry name" value="PTS_EIIA_1_perm"/>
</dbReference>
<dbReference type="InterPro" id="IPR011055">
    <property type="entry name" value="Dup_hybrid_motif"/>
</dbReference>
<dbReference type="PROSITE" id="PS51093">
    <property type="entry name" value="PTS_EIIA_TYPE_1"/>
    <property type="match status" value="1"/>
</dbReference>
<dbReference type="EMBL" id="JAJEQW010000007">
    <property type="protein sequence ID" value="MCC2242205.1"/>
    <property type="molecule type" value="Genomic_DNA"/>
</dbReference>
<dbReference type="PROSITE" id="PS51098">
    <property type="entry name" value="PTS_EIIB_TYPE_1"/>
    <property type="match status" value="1"/>
</dbReference>
<evidence type="ECO:0000256" key="3">
    <source>
        <dbReference type="ARBA" id="ARBA00022475"/>
    </source>
</evidence>
<dbReference type="AlphaFoldDB" id="A0AAW4WJ92"/>
<name>A0AAW4WJ92_9FIRM</name>
<evidence type="ECO:0000259" key="14">
    <source>
        <dbReference type="PROSITE" id="PS51098"/>
    </source>
</evidence>
<keyword evidence="3" id="KW-1003">Cell membrane</keyword>
<feature type="transmembrane region" description="Helical" evidence="12">
    <location>
        <begin position="382"/>
        <end position="402"/>
    </location>
</feature>
<feature type="active site" description="Phosphocysteine intermediate; for EIIB activity" evidence="11">
    <location>
        <position position="28"/>
    </location>
</feature>
<dbReference type="PANTHER" id="PTHR30175:SF1">
    <property type="entry name" value="PTS SYSTEM ARBUTIN-, CELLOBIOSE-, AND SALICIN-SPECIFIC EIIBC COMPONENT-RELATED"/>
    <property type="match status" value="1"/>
</dbReference>
<dbReference type="Proteomes" id="UP001198893">
    <property type="component" value="Unassembled WGS sequence"/>
</dbReference>
<dbReference type="SUPFAM" id="SSF51261">
    <property type="entry name" value="Duplicated hybrid motif"/>
    <property type="match status" value="1"/>
</dbReference>
<dbReference type="FunFam" id="3.30.1360.60:FF:000001">
    <property type="entry name" value="PTS system glucose-specific IIBC component PtsG"/>
    <property type="match status" value="1"/>
</dbReference>
<dbReference type="PANTHER" id="PTHR30175">
    <property type="entry name" value="PHOSPHOTRANSFERASE SYSTEM TRANSPORT PROTEIN"/>
    <property type="match status" value="1"/>
</dbReference>
<evidence type="ECO:0000313" key="16">
    <source>
        <dbReference type="EMBL" id="MCC2242205.1"/>
    </source>
</evidence>